<dbReference type="PANTHER" id="PTHR46696">
    <property type="entry name" value="P450, PUTATIVE (EUROFUNG)-RELATED"/>
    <property type="match status" value="1"/>
</dbReference>
<dbReference type="InterPro" id="IPR036396">
    <property type="entry name" value="Cyt_P450_sf"/>
</dbReference>
<dbReference type="PRINTS" id="PR00359">
    <property type="entry name" value="BP450"/>
</dbReference>
<dbReference type="SUPFAM" id="SSF48264">
    <property type="entry name" value="Cytochrome P450"/>
    <property type="match status" value="1"/>
</dbReference>
<proteinExistence type="inferred from homology"/>
<name>A0ABY2S4Y7_9PSEU</name>
<dbReference type="PROSITE" id="PS00086">
    <property type="entry name" value="CYTOCHROME_P450"/>
    <property type="match status" value="1"/>
</dbReference>
<dbReference type="PRINTS" id="PR00385">
    <property type="entry name" value="P450"/>
</dbReference>
<reference evidence="4 5" key="1">
    <citation type="journal article" date="2015" name="Antonie Van Leeuwenhoek">
        <title>Prauserella endophytica sp. nov., an endophytic actinobacterium isolated from Tamarix taklamakanensis.</title>
        <authorList>
            <person name="Liu J.M."/>
            <person name="Habden X."/>
            <person name="Guo L."/>
            <person name="Tuo L."/>
            <person name="Jiang Z.K."/>
            <person name="Liu S.W."/>
            <person name="Liu X.F."/>
            <person name="Chen L."/>
            <person name="Li R.F."/>
            <person name="Zhang Y.Q."/>
            <person name="Sun C.H."/>
        </authorList>
    </citation>
    <scope>NUCLEOTIDE SEQUENCE [LARGE SCALE GENOMIC DNA]</scope>
    <source>
        <strain evidence="4 5">CGMCC 4.7182</strain>
    </source>
</reference>
<evidence type="ECO:0000256" key="3">
    <source>
        <dbReference type="SAM" id="MobiDB-lite"/>
    </source>
</evidence>
<evidence type="ECO:0000313" key="4">
    <source>
        <dbReference type="EMBL" id="TKG70959.1"/>
    </source>
</evidence>
<evidence type="ECO:0000313" key="5">
    <source>
        <dbReference type="Proteomes" id="UP000309992"/>
    </source>
</evidence>
<dbReference type="InterPro" id="IPR017972">
    <property type="entry name" value="Cyt_P450_CS"/>
</dbReference>
<comment type="similarity">
    <text evidence="1 2">Belongs to the cytochrome P450 family.</text>
</comment>
<dbReference type="Proteomes" id="UP000309992">
    <property type="component" value="Unassembled WGS sequence"/>
</dbReference>
<dbReference type="PANTHER" id="PTHR46696:SF6">
    <property type="entry name" value="P450, PUTATIVE (EUROFUNG)-RELATED"/>
    <property type="match status" value="1"/>
</dbReference>
<keyword evidence="5" id="KW-1185">Reference proteome</keyword>
<dbReference type="InterPro" id="IPR001128">
    <property type="entry name" value="Cyt_P450"/>
</dbReference>
<gene>
    <name evidence="4" type="ORF">FCN18_15715</name>
</gene>
<sequence length="469" mass="52541">MGPEHRHGRQALPRRVVDRPALSRALPDQPPESETAMTTSESALTDGGVDPYDPTLQQCPVPTYHALRSSAPVYYSKPAGVYIVTRYDLVEAVLRDTQTFSNNCPREDPPSQAMEQEIAGIRAEGWPHVPTLATQDPPLHSQYRAVVTPFFSPARIRAYEARAKEVCDRLLDRLADRAVDFVTELAEPLPIQVTAELMSLDTSMTDTYRRWTKDATVAVGNHVEEQRRLEAERGLVEMQRYFHDRIEQARRAPGSDFFSALVEARITEGDRERPLSNEEMISLSRQLFVGGIETTTKLLAEAVRVLAEEPARYQELATDPEGIPRFVEEVLRLASPAQGIPRRVTTDTRLGDVPIPAGSTVIIMYAAANRDPEFFEGPDDFDSGRPNVRRHLAFGKGTHFCLGAPISRMEARVVLDGLIQRFQRLELVAGANDFAYEPSFILRGLTSLWVRLLSRTDESTEVPDHVGRE</sequence>
<evidence type="ECO:0000256" key="1">
    <source>
        <dbReference type="ARBA" id="ARBA00010617"/>
    </source>
</evidence>
<dbReference type="EMBL" id="SWMS01000007">
    <property type="protein sequence ID" value="TKG70959.1"/>
    <property type="molecule type" value="Genomic_DNA"/>
</dbReference>
<protein>
    <submittedName>
        <fullName evidence="4">Cytochrome P450</fullName>
    </submittedName>
</protein>
<organism evidence="4 5">
    <name type="scientific">Prauserella endophytica</name>
    <dbReference type="NCBI Taxonomy" id="1592324"/>
    <lineage>
        <taxon>Bacteria</taxon>
        <taxon>Bacillati</taxon>
        <taxon>Actinomycetota</taxon>
        <taxon>Actinomycetes</taxon>
        <taxon>Pseudonocardiales</taxon>
        <taxon>Pseudonocardiaceae</taxon>
        <taxon>Prauserella</taxon>
        <taxon>Prauserella coralliicola group</taxon>
    </lineage>
</organism>
<dbReference type="Gene3D" id="1.10.630.10">
    <property type="entry name" value="Cytochrome P450"/>
    <property type="match status" value="1"/>
</dbReference>
<keyword evidence="2" id="KW-0503">Monooxygenase</keyword>
<dbReference type="Pfam" id="PF00067">
    <property type="entry name" value="p450"/>
    <property type="match status" value="1"/>
</dbReference>
<keyword evidence="2" id="KW-0408">Iron</keyword>
<accession>A0ABY2S4Y7</accession>
<keyword evidence="2" id="KW-0560">Oxidoreductase</keyword>
<feature type="region of interest" description="Disordered" evidence="3">
    <location>
        <begin position="1"/>
        <end position="55"/>
    </location>
</feature>
<dbReference type="InterPro" id="IPR002397">
    <property type="entry name" value="Cyt_P450_B"/>
</dbReference>
<evidence type="ECO:0000256" key="2">
    <source>
        <dbReference type="RuleBase" id="RU000461"/>
    </source>
</evidence>
<keyword evidence="2" id="KW-0349">Heme</keyword>
<keyword evidence="2" id="KW-0479">Metal-binding</keyword>
<comment type="caution">
    <text evidence="4">The sequence shown here is derived from an EMBL/GenBank/DDBJ whole genome shotgun (WGS) entry which is preliminary data.</text>
</comment>